<sequence>MTHGPRITLRIGRITGATGGLSRAALEQALHAEIARIVAQEGGAAFGSGGARAHVAARLEGGQAAAGDRAAGLAAATLRAVRS</sequence>
<proteinExistence type="predicted"/>
<accession>A0AAU8ANL3</accession>
<name>A0AAU8ANL3_9RHOB</name>
<protein>
    <submittedName>
        <fullName evidence="1">Uncharacterized protein</fullName>
    </submittedName>
</protein>
<reference evidence="1" key="1">
    <citation type="submission" date="2023-02" db="EMBL/GenBank/DDBJ databases">
        <title>Description and genomic characterization of Salipiger bruguierae sp. nov., isolated from the sediment of mangrove plant Bruguiera sexangula.</title>
        <authorList>
            <person name="Long M."/>
        </authorList>
    </citation>
    <scope>NUCLEOTIDE SEQUENCE</scope>
    <source>
        <strain evidence="1">H15</strain>
    </source>
</reference>
<dbReference type="EMBL" id="CP123385">
    <property type="protein sequence ID" value="XCC95705.1"/>
    <property type="molecule type" value="Genomic_DNA"/>
</dbReference>
<organism evidence="1">
    <name type="scientific">Alloyangia sp. H15</name>
    <dbReference type="NCBI Taxonomy" id="3029062"/>
    <lineage>
        <taxon>Bacteria</taxon>
        <taxon>Pseudomonadati</taxon>
        <taxon>Pseudomonadota</taxon>
        <taxon>Alphaproteobacteria</taxon>
        <taxon>Rhodobacterales</taxon>
        <taxon>Roseobacteraceae</taxon>
        <taxon>Alloyangia</taxon>
    </lineage>
</organism>
<dbReference type="RefSeq" id="WP_353474571.1">
    <property type="nucleotide sequence ID" value="NZ_CP123385.1"/>
</dbReference>
<dbReference type="AlphaFoldDB" id="A0AAU8ANL3"/>
<evidence type="ECO:0000313" key="1">
    <source>
        <dbReference type="EMBL" id="XCC95705.1"/>
    </source>
</evidence>
<gene>
    <name evidence="1" type="ORF">PVT71_21735</name>
</gene>